<comment type="caution">
    <text evidence="1">The sequence shown here is derived from an EMBL/GenBank/DDBJ whole genome shotgun (WGS) entry which is preliminary data.</text>
</comment>
<reference evidence="1 2" key="1">
    <citation type="journal article" date="2023" name="Insect Mol. Biol.">
        <title>Genome sequencing provides insights into the evolution of gene families encoding plant cell wall-degrading enzymes in longhorned beetles.</title>
        <authorList>
            <person name="Shin N.R."/>
            <person name="Okamura Y."/>
            <person name="Kirsch R."/>
            <person name="Pauchet Y."/>
        </authorList>
    </citation>
    <scope>NUCLEOTIDE SEQUENCE [LARGE SCALE GENOMIC DNA]</scope>
    <source>
        <strain evidence="1">EAD_L_NR</strain>
    </source>
</reference>
<keyword evidence="2" id="KW-1185">Reference proteome</keyword>
<evidence type="ECO:0000313" key="2">
    <source>
        <dbReference type="Proteomes" id="UP001159042"/>
    </source>
</evidence>
<gene>
    <name evidence="1" type="ORF">NQ315_015557</name>
</gene>
<dbReference type="AlphaFoldDB" id="A0AAV8V648"/>
<dbReference type="Proteomes" id="UP001159042">
    <property type="component" value="Unassembled WGS sequence"/>
</dbReference>
<organism evidence="1 2">
    <name type="scientific">Exocentrus adspersus</name>
    <dbReference type="NCBI Taxonomy" id="1586481"/>
    <lineage>
        <taxon>Eukaryota</taxon>
        <taxon>Metazoa</taxon>
        <taxon>Ecdysozoa</taxon>
        <taxon>Arthropoda</taxon>
        <taxon>Hexapoda</taxon>
        <taxon>Insecta</taxon>
        <taxon>Pterygota</taxon>
        <taxon>Neoptera</taxon>
        <taxon>Endopterygota</taxon>
        <taxon>Coleoptera</taxon>
        <taxon>Polyphaga</taxon>
        <taxon>Cucujiformia</taxon>
        <taxon>Chrysomeloidea</taxon>
        <taxon>Cerambycidae</taxon>
        <taxon>Lamiinae</taxon>
        <taxon>Acanthocinini</taxon>
        <taxon>Exocentrus</taxon>
    </lineage>
</organism>
<dbReference type="EMBL" id="JANEYG010000502">
    <property type="protein sequence ID" value="KAJ8909567.1"/>
    <property type="molecule type" value="Genomic_DNA"/>
</dbReference>
<protein>
    <recommendedName>
        <fullName evidence="3">CST complex subunit CTC1</fullName>
    </recommendedName>
</protein>
<proteinExistence type="predicted"/>
<evidence type="ECO:0008006" key="3">
    <source>
        <dbReference type="Google" id="ProtNLM"/>
    </source>
</evidence>
<evidence type="ECO:0000313" key="1">
    <source>
        <dbReference type="EMBL" id="KAJ8909567.1"/>
    </source>
</evidence>
<name>A0AAV8V648_9CUCU</name>
<sequence>MQYLTGLVQGTVTSINHPLAYLVIDDKIIVQMGVRLAQDNSQMLPLLGSKILVEKAYGCGLNYVLCKCSRLEGVFTTFCPQNDFLDLIRLYDLNVAHLFKFEEVREVLQKNFTDVQEIKMDILLSLFQNIIHTVDKEEINHNKGNNCCGYPAPVFSLITVSTCKHVEIKSSKYLDFPYWSFGVHPSKKNVMLFGWLEIHPIYGFYMITDSHYKIVCIITESSTKTDVKLSQFADNYVLIKKYTVVTEVFSEECIPGIEYMVASADDIHIVHSVKKDIDTFENASNSYDVTSFVVLKKGTICVRVNNKFELLLQVFIRCYNMEVVWEEVYFVLPSTYVTMNFNFKEGSLYMLHHNTPLQEVSNLELARIKPLKIYEVPGKGCYIEPVYAGLYNLPEPLSIPGCKFHLQNKSDLVCFRGIVKEKRFINPLSSRTVKNSKVYGFGTPGFKNHQIVFSHLDENDTIYLDCYLNNWENKLMPLGLVPQMEVIVKHVYPQSKKYFKSSIFTTFEIVSYKPLTNFNTVNLYENEEINWGFPSYLSQGHKIPAGVLVWGQVYNIFMLKFSIAVICTHCKRVDCSEHTCEDRDREVEFTARFNAADQYGQSTIITRSFKVLQAFLNLNSTTFDKWIINLRCIGSYHYNYFDEKNVPVTSLHNYLRKYFEQINERRLVLDLKCRKLKATSNQRPLWFCVDARRH</sequence>
<accession>A0AAV8V648</accession>